<dbReference type="Proteomes" id="UP000533598">
    <property type="component" value="Unassembled WGS sequence"/>
</dbReference>
<accession>A0A7W7CE34</accession>
<dbReference type="GO" id="GO:0006508">
    <property type="term" value="P:proteolysis"/>
    <property type="evidence" value="ECO:0007669"/>
    <property type="project" value="UniProtKB-KW"/>
</dbReference>
<comment type="caution">
    <text evidence="6">The sequence shown here is derived from an EMBL/GenBank/DDBJ whole genome shotgun (WGS) entry which is preliminary data.</text>
</comment>
<evidence type="ECO:0000259" key="5">
    <source>
        <dbReference type="PROSITE" id="PS51935"/>
    </source>
</evidence>
<dbReference type="Gene3D" id="3.90.1720.10">
    <property type="entry name" value="endopeptidase domain like (from Nostoc punctiforme)"/>
    <property type="match status" value="1"/>
</dbReference>
<evidence type="ECO:0000256" key="2">
    <source>
        <dbReference type="ARBA" id="ARBA00022670"/>
    </source>
</evidence>
<reference evidence="6 7" key="1">
    <citation type="submission" date="2020-08" db="EMBL/GenBank/DDBJ databases">
        <title>Sequencing the genomes of 1000 actinobacteria strains.</title>
        <authorList>
            <person name="Klenk H.-P."/>
        </authorList>
    </citation>
    <scope>NUCLEOTIDE SEQUENCE [LARGE SCALE GENOMIC DNA]</scope>
    <source>
        <strain evidence="6 7">DSM 44230</strain>
    </source>
</reference>
<dbReference type="SUPFAM" id="SSF54001">
    <property type="entry name" value="Cysteine proteinases"/>
    <property type="match status" value="1"/>
</dbReference>
<dbReference type="PANTHER" id="PTHR47053">
    <property type="entry name" value="MUREIN DD-ENDOPEPTIDASE MEPH-RELATED"/>
    <property type="match status" value="1"/>
</dbReference>
<evidence type="ECO:0000256" key="3">
    <source>
        <dbReference type="ARBA" id="ARBA00022801"/>
    </source>
</evidence>
<name>A0A7W7CE34_9PSEU</name>
<comment type="similarity">
    <text evidence="1">Belongs to the peptidase C40 family.</text>
</comment>
<evidence type="ECO:0000256" key="1">
    <source>
        <dbReference type="ARBA" id="ARBA00007074"/>
    </source>
</evidence>
<dbReference type="GO" id="GO:0008234">
    <property type="term" value="F:cysteine-type peptidase activity"/>
    <property type="evidence" value="ECO:0007669"/>
    <property type="project" value="UniProtKB-KW"/>
</dbReference>
<dbReference type="InterPro" id="IPR038765">
    <property type="entry name" value="Papain-like_cys_pep_sf"/>
</dbReference>
<evidence type="ECO:0000313" key="6">
    <source>
        <dbReference type="EMBL" id="MBB4679454.1"/>
    </source>
</evidence>
<dbReference type="InterPro" id="IPR051202">
    <property type="entry name" value="Peptidase_C40"/>
</dbReference>
<keyword evidence="2" id="KW-0645">Protease</keyword>
<proteinExistence type="inferred from homology"/>
<gene>
    <name evidence="6" type="ORF">HNR67_005572</name>
</gene>
<protein>
    <submittedName>
        <fullName evidence="6">Cell wall-associated NlpC family hydrolase</fullName>
    </submittedName>
</protein>
<evidence type="ECO:0000313" key="7">
    <source>
        <dbReference type="Proteomes" id="UP000533598"/>
    </source>
</evidence>
<keyword evidence="3 6" id="KW-0378">Hydrolase</keyword>
<dbReference type="PROSITE" id="PS51935">
    <property type="entry name" value="NLPC_P60"/>
    <property type="match status" value="1"/>
</dbReference>
<dbReference type="Pfam" id="PF00877">
    <property type="entry name" value="NLPC_P60"/>
    <property type="match status" value="1"/>
</dbReference>
<evidence type="ECO:0000256" key="4">
    <source>
        <dbReference type="ARBA" id="ARBA00022807"/>
    </source>
</evidence>
<dbReference type="EMBL" id="JACHMH010000001">
    <property type="protein sequence ID" value="MBB4679454.1"/>
    <property type="molecule type" value="Genomic_DNA"/>
</dbReference>
<feature type="domain" description="NlpC/P60" evidence="5">
    <location>
        <begin position="39"/>
        <end position="165"/>
    </location>
</feature>
<dbReference type="AlphaFoldDB" id="A0A7W7CE34"/>
<keyword evidence="7" id="KW-1185">Reference proteome</keyword>
<dbReference type="InterPro" id="IPR000064">
    <property type="entry name" value="NLP_P60_dom"/>
</dbReference>
<sequence>MAKSGGAWPVWWRLGMAAACPGHRLLLVDSYRRSVAPSSAAAQRATEFAKAQIGQLYVWGGDGPAEGGFDCSGLTRAAYAAGITLPRTAHTHYFAGPPVPPGAPLLAGDLVFFGNPKTKIHHVVLHVGDGKVIHAPTFGQRVQIAELATLGRYAGATRPSATPMGNGLAPPAG</sequence>
<organism evidence="6 7">
    <name type="scientific">Crossiella cryophila</name>
    <dbReference type="NCBI Taxonomy" id="43355"/>
    <lineage>
        <taxon>Bacteria</taxon>
        <taxon>Bacillati</taxon>
        <taxon>Actinomycetota</taxon>
        <taxon>Actinomycetes</taxon>
        <taxon>Pseudonocardiales</taxon>
        <taxon>Pseudonocardiaceae</taxon>
        <taxon>Crossiella</taxon>
    </lineage>
</organism>
<keyword evidence="4" id="KW-0788">Thiol protease</keyword>
<dbReference type="PANTHER" id="PTHR47053:SF1">
    <property type="entry name" value="MUREIN DD-ENDOPEPTIDASE MEPH-RELATED"/>
    <property type="match status" value="1"/>
</dbReference>